<dbReference type="InterPro" id="IPR029055">
    <property type="entry name" value="Ntn_hydrolases_N"/>
</dbReference>
<keyword evidence="7 9" id="KW-0012">Acyltransferase</keyword>
<comment type="catalytic activity">
    <reaction evidence="2 9">
        <text>glutathione + H2O = L-cysteinylglycine + L-glutamate</text>
        <dbReference type="Rhea" id="RHEA:28807"/>
        <dbReference type="ChEBI" id="CHEBI:15377"/>
        <dbReference type="ChEBI" id="CHEBI:29985"/>
        <dbReference type="ChEBI" id="CHEBI:57925"/>
        <dbReference type="ChEBI" id="CHEBI:61694"/>
        <dbReference type="EC" id="3.4.19.13"/>
    </reaction>
</comment>
<organism evidence="11 12">
    <name type="scientific">Aromatoleum anaerobium</name>
    <dbReference type="NCBI Taxonomy" id="182180"/>
    <lineage>
        <taxon>Bacteria</taxon>
        <taxon>Pseudomonadati</taxon>
        <taxon>Pseudomonadota</taxon>
        <taxon>Betaproteobacteria</taxon>
        <taxon>Rhodocyclales</taxon>
        <taxon>Rhodocyclaceae</taxon>
        <taxon>Aromatoleum</taxon>
    </lineage>
</organism>
<feature type="chain" id="PRO_5047308284" description="Glutathione hydrolase proenzyme" evidence="10">
    <location>
        <begin position="31"/>
        <end position="631"/>
    </location>
</feature>
<proteinExistence type="inferred from homology"/>
<accession>A0ABX1PGQ4</accession>
<dbReference type="RefSeq" id="WP_169116935.1">
    <property type="nucleotide sequence ID" value="NZ_WTVG02000038.1"/>
</dbReference>
<evidence type="ECO:0000256" key="10">
    <source>
        <dbReference type="SAM" id="SignalP"/>
    </source>
</evidence>
<dbReference type="InterPro" id="IPR043137">
    <property type="entry name" value="GGT_ssub_C"/>
</dbReference>
<comment type="caution">
    <text evidence="11">The sequence shown here is derived from an EMBL/GenBank/DDBJ whole genome shotgun (WGS) entry which is preliminary data.</text>
</comment>
<evidence type="ECO:0000256" key="1">
    <source>
        <dbReference type="ARBA" id="ARBA00001049"/>
    </source>
</evidence>
<reference evidence="11" key="1">
    <citation type="submission" date="2019-12" db="EMBL/GenBank/DDBJ databases">
        <title>Comparative genomics gives insights into the taxonomy of the Azoarcus-Aromatoleum group and reveals separate origins of nif in the plant-associated Azoarcus and non-plant-associated Aromatoleum sub-groups.</title>
        <authorList>
            <person name="Lafos M."/>
            <person name="Maluk M."/>
            <person name="Batista M."/>
            <person name="Junghare M."/>
            <person name="Carmona M."/>
            <person name="Faoro H."/>
            <person name="Cruz L.M."/>
            <person name="Battistoni F."/>
            <person name="De Souza E."/>
            <person name="Pedrosa F."/>
            <person name="Chen W.-M."/>
            <person name="Poole P.S."/>
            <person name="Dixon R.A."/>
            <person name="James E.K."/>
        </authorList>
    </citation>
    <scope>NUCLEOTIDE SEQUENCE</scope>
    <source>
        <strain evidence="11">LuFRes1</strain>
    </source>
</reference>
<comment type="pathway">
    <text evidence="9">Sulfur metabolism; glutathione metabolism.</text>
</comment>
<gene>
    <name evidence="11" type="primary">ggt</name>
    <name evidence="11" type="ORF">GO606_02090</name>
</gene>
<dbReference type="GO" id="GO:0103068">
    <property type="term" value="F:leukotriene C4 gamma-glutamyl transferase activity"/>
    <property type="evidence" value="ECO:0007669"/>
    <property type="project" value="UniProtKB-EC"/>
</dbReference>
<keyword evidence="4 9" id="KW-0808">Transferase</keyword>
<keyword evidence="12" id="KW-1185">Reference proteome</keyword>
<dbReference type="InterPro" id="IPR043138">
    <property type="entry name" value="GGT_lsub"/>
</dbReference>
<dbReference type="EC" id="2.3.2.2" evidence="9"/>
<keyword evidence="5 9" id="KW-0378">Hydrolase</keyword>
<dbReference type="PANTHER" id="PTHR43199:SF1">
    <property type="entry name" value="GLUTATHIONE HYDROLASE PROENZYME"/>
    <property type="match status" value="1"/>
</dbReference>
<keyword evidence="6 9" id="KW-0865">Zymogen</keyword>
<dbReference type="Pfam" id="PF01019">
    <property type="entry name" value="G_glu_transpept"/>
    <property type="match status" value="1"/>
</dbReference>
<feature type="signal peptide" evidence="10">
    <location>
        <begin position="1"/>
        <end position="30"/>
    </location>
</feature>
<evidence type="ECO:0000256" key="9">
    <source>
        <dbReference type="RuleBase" id="RU368036"/>
    </source>
</evidence>
<name>A0ABX1PGQ4_9RHOO</name>
<keyword evidence="9" id="KW-0317">Glutathione biosynthesis</keyword>
<keyword evidence="10" id="KW-0732">Signal</keyword>
<dbReference type="NCBIfam" id="TIGR00066">
    <property type="entry name" value="g_glut_trans"/>
    <property type="match status" value="1"/>
</dbReference>
<dbReference type="InterPro" id="IPR000101">
    <property type="entry name" value="GGT_peptidase"/>
</dbReference>
<comment type="subunit">
    <text evidence="9">This enzyme consists of two polypeptide chains, which are synthesized in precursor form from a single polypeptide.</text>
</comment>
<evidence type="ECO:0000256" key="3">
    <source>
        <dbReference type="ARBA" id="ARBA00009381"/>
    </source>
</evidence>
<evidence type="ECO:0000256" key="7">
    <source>
        <dbReference type="ARBA" id="ARBA00023315"/>
    </source>
</evidence>
<dbReference type="Gene3D" id="1.10.246.130">
    <property type="match status" value="1"/>
</dbReference>
<evidence type="ECO:0000256" key="5">
    <source>
        <dbReference type="ARBA" id="ARBA00022801"/>
    </source>
</evidence>
<dbReference type="PRINTS" id="PR01210">
    <property type="entry name" value="GGTRANSPTASE"/>
</dbReference>
<evidence type="ECO:0000313" key="11">
    <source>
        <dbReference type="EMBL" id="NMG23526.1"/>
    </source>
</evidence>
<comment type="catalytic activity">
    <reaction evidence="8 9">
        <text>an N-terminal (5-L-glutamyl)-[peptide] + an alpha-amino acid = 5-L-glutamyl amino acid + an N-terminal L-alpha-aminoacyl-[peptide]</text>
        <dbReference type="Rhea" id="RHEA:23904"/>
        <dbReference type="Rhea" id="RHEA-COMP:9780"/>
        <dbReference type="Rhea" id="RHEA-COMP:9795"/>
        <dbReference type="ChEBI" id="CHEBI:77644"/>
        <dbReference type="ChEBI" id="CHEBI:78597"/>
        <dbReference type="ChEBI" id="CHEBI:78599"/>
        <dbReference type="ChEBI" id="CHEBI:78608"/>
        <dbReference type="EC" id="2.3.2.2"/>
    </reaction>
</comment>
<dbReference type="Gene3D" id="3.60.20.40">
    <property type="match status" value="1"/>
</dbReference>
<comment type="similarity">
    <text evidence="3 9">Belongs to the gamma-glutamyltransferase family.</text>
</comment>
<evidence type="ECO:0000256" key="8">
    <source>
        <dbReference type="ARBA" id="ARBA00047417"/>
    </source>
</evidence>
<dbReference type="EMBL" id="WTVG01000003">
    <property type="protein sequence ID" value="NMG23526.1"/>
    <property type="molecule type" value="Genomic_DNA"/>
</dbReference>
<evidence type="ECO:0000256" key="2">
    <source>
        <dbReference type="ARBA" id="ARBA00001089"/>
    </source>
</evidence>
<dbReference type="InterPro" id="IPR051792">
    <property type="entry name" value="GGT_bact"/>
</dbReference>
<dbReference type="PANTHER" id="PTHR43199">
    <property type="entry name" value="GLUTATHIONE HYDROLASE"/>
    <property type="match status" value="1"/>
</dbReference>
<sequence length="631" mass="65986">MKRMNLAKYLARLGAALFVATAVLPPLALAAEGGAGPATSIGVPQIDAERAADPSAGSAGSSRGVVSVSHPLAAAAGARILAAGGNAIDAAAAIQFALNVVEPQFSGIGGGGFMMVHLAAENRTFIVDSREKAPAGASADMFVGQTFLAASTSGHSIGVPGTLKGIDYALRQWGSMTLAATLAPAIRLAEEGFRINRVLAADTYNVRTTLQPETRAIFRLPDGSPLPAGHLLVQPALARTFRLIARDGIDPFYRGDIARAILDVQLRSQIGPAGAGRMTAGDLASYDVAVRQPVEGNYRGYTIKSMPPPSSGGLSLLMMLELLEPFPIGSGGKGWRFGGRHALHAMIEAMRLTFADRAVWMGDPDFVAVPVKGLLSECFLATRRAFIGAGSRMATPLAGDPRACDAPTPRSHGELPQVPVEEEKGMHTTHFSVVDAAGNFVSYTSTTEHTWGTGILVPGYGFLLNNQLTDFNFTPQFSASTGNPGANDAGPFKRPLSSMAPTILFKDGKPLVAYGASGGPTIINTVLNITLNLVDHRMDIQQAIDAPRLSVTSAAGAVRCESGLPPDSLRQLAELGHDLPEVAGVPFCNESIGSVQAVVVDVQNGRRYGGADQRSEGTVITLPRQGADRIR</sequence>
<protein>
    <recommendedName>
        <fullName evidence="9">Glutathione hydrolase proenzyme</fullName>
        <ecNumber evidence="9">2.3.2.2</ecNumber>
        <ecNumber evidence="9">3.4.19.13</ecNumber>
    </recommendedName>
    <component>
        <recommendedName>
            <fullName evidence="9">Glutathione hydrolase large chain</fullName>
        </recommendedName>
    </component>
    <component>
        <recommendedName>
            <fullName evidence="9">Glutathione hydrolase small chain</fullName>
        </recommendedName>
    </component>
</protein>
<evidence type="ECO:0000256" key="6">
    <source>
        <dbReference type="ARBA" id="ARBA00023145"/>
    </source>
</evidence>
<evidence type="ECO:0000313" key="12">
    <source>
        <dbReference type="Proteomes" id="UP000615989"/>
    </source>
</evidence>
<dbReference type="Proteomes" id="UP000615989">
    <property type="component" value="Unassembled WGS sequence"/>
</dbReference>
<dbReference type="EC" id="3.4.19.13" evidence="9"/>
<comment type="catalytic activity">
    <reaction evidence="1 9">
        <text>an S-substituted glutathione + H2O = an S-substituted L-cysteinylglycine + L-glutamate</text>
        <dbReference type="Rhea" id="RHEA:59468"/>
        <dbReference type="ChEBI" id="CHEBI:15377"/>
        <dbReference type="ChEBI" id="CHEBI:29985"/>
        <dbReference type="ChEBI" id="CHEBI:90779"/>
        <dbReference type="ChEBI" id="CHEBI:143103"/>
        <dbReference type="EC" id="3.4.19.13"/>
    </reaction>
</comment>
<evidence type="ECO:0000256" key="4">
    <source>
        <dbReference type="ARBA" id="ARBA00022679"/>
    </source>
</evidence>
<dbReference type="SUPFAM" id="SSF56235">
    <property type="entry name" value="N-terminal nucleophile aminohydrolases (Ntn hydrolases)"/>
    <property type="match status" value="1"/>
</dbReference>
<comment type="PTM">
    <text evidence="9">Cleaved by autocatalysis into a large and a small subunit.</text>
</comment>